<dbReference type="RefSeq" id="WP_009195266.1">
    <property type="nucleotide sequence ID" value="NZ_AODQ01000039.1"/>
</dbReference>
<dbReference type="Proteomes" id="UP000011910">
    <property type="component" value="Unassembled WGS sequence"/>
</dbReference>
<protein>
    <recommendedName>
        <fullName evidence="4">Rod shape-determining protein MreD</fullName>
    </recommendedName>
</protein>
<accession>M7N2R2</accession>
<feature type="transmembrane region" description="Helical" evidence="1">
    <location>
        <begin position="64"/>
        <end position="82"/>
    </location>
</feature>
<feature type="transmembrane region" description="Helical" evidence="1">
    <location>
        <begin position="142"/>
        <end position="164"/>
    </location>
</feature>
<keyword evidence="1" id="KW-0472">Membrane</keyword>
<feature type="transmembrane region" description="Helical" evidence="1">
    <location>
        <begin position="6"/>
        <end position="26"/>
    </location>
</feature>
<proteinExistence type="predicted"/>
<evidence type="ECO:0000256" key="1">
    <source>
        <dbReference type="SAM" id="Phobius"/>
    </source>
</evidence>
<sequence>MPLVAQVFYFIIYLILQVVLVQKVVLFDVAFCFLYLGFLLMLPFEAGAIRLMLMGLLMGLCVDIFYNSLGIHAAASVFIMYLRPHAVSIIAPRGGYETWMTPKLKVMGFEWFSIYSLLLIFLHHLLLFFIEAGGFGNFFYTLLKVLASTAFTFMVIVIIQYLFYSARRSI</sequence>
<dbReference type="EMBL" id="AODQ01000039">
    <property type="protein sequence ID" value="EMR02963.1"/>
    <property type="molecule type" value="Genomic_DNA"/>
</dbReference>
<evidence type="ECO:0000313" key="2">
    <source>
        <dbReference type="EMBL" id="EMR02963.1"/>
    </source>
</evidence>
<keyword evidence="1" id="KW-1133">Transmembrane helix</keyword>
<evidence type="ECO:0000313" key="3">
    <source>
        <dbReference type="Proteomes" id="UP000011910"/>
    </source>
</evidence>
<dbReference type="OrthoDB" id="1132160at2"/>
<reference evidence="2 3" key="1">
    <citation type="journal article" date="2013" name="Genome Announc.">
        <title>Draft Genome Sequence of Cesiribacter andamanensis Strain AMV16T, Isolated from a Soil Sample from a Mud Volcano in the Andaman Islands, India.</title>
        <authorList>
            <person name="Shivaji S."/>
            <person name="Ara S."/>
            <person name="Begum Z."/>
            <person name="Srinivas T.N."/>
            <person name="Singh A."/>
            <person name="Kumar Pinnaka A."/>
        </authorList>
    </citation>
    <scope>NUCLEOTIDE SEQUENCE [LARGE SCALE GENOMIC DNA]</scope>
    <source>
        <strain evidence="2 3">AMV16</strain>
    </source>
</reference>
<keyword evidence="1" id="KW-0812">Transmembrane</keyword>
<keyword evidence="3" id="KW-1185">Reference proteome</keyword>
<feature type="transmembrane region" description="Helical" evidence="1">
    <location>
        <begin position="33"/>
        <end position="58"/>
    </location>
</feature>
<organism evidence="2 3">
    <name type="scientific">Cesiribacter andamanensis AMV16</name>
    <dbReference type="NCBI Taxonomy" id="1279009"/>
    <lineage>
        <taxon>Bacteria</taxon>
        <taxon>Pseudomonadati</taxon>
        <taxon>Bacteroidota</taxon>
        <taxon>Cytophagia</taxon>
        <taxon>Cytophagales</taxon>
        <taxon>Cesiribacteraceae</taxon>
        <taxon>Cesiribacter</taxon>
    </lineage>
</organism>
<comment type="caution">
    <text evidence="2">The sequence shown here is derived from an EMBL/GenBank/DDBJ whole genome shotgun (WGS) entry which is preliminary data.</text>
</comment>
<dbReference type="AlphaFoldDB" id="M7N2R2"/>
<name>M7N2R2_9BACT</name>
<dbReference type="STRING" id="1279009.ADICEAN_01870"/>
<evidence type="ECO:0008006" key="4">
    <source>
        <dbReference type="Google" id="ProtNLM"/>
    </source>
</evidence>
<gene>
    <name evidence="2" type="ORF">ADICEAN_01870</name>
</gene>
<dbReference type="eggNOG" id="ENOG50315DF">
    <property type="taxonomic scope" value="Bacteria"/>
</dbReference>
<feature type="transmembrane region" description="Helical" evidence="1">
    <location>
        <begin position="109"/>
        <end position="130"/>
    </location>
</feature>